<organism evidence="5 6">
    <name type="scientific">Clostridium cochlearium</name>
    <dbReference type="NCBI Taxonomy" id="1494"/>
    <lineage>
        <taxon>Bacteria</taxon>
        <taxon>Bacillati</taxon>
        <taxon>Bacillota</taxon>
        <taxon>Clostridia</taxon>
        <taxon>Eubacteriales</taxon>
        <taxon>Clostridiaceae</taxon>
        <taxon>Clostridium</taxon>
    </lineage>
</organism>
<dbReference type="SUPFAM" id="SSF51735">
    <property type="entry name" value="NAD(P)-binding Rossmann-fold domains"/>
    <property type="match status" value="1"/>
</dbReference>
<protein>
    <submittedName>
        <fullName evidence="4">Alcohol dehydrogenase catalytic domain-containing protein</fullName>
    </submittedName>
    <submittedName>
        <fullName evidence="5">Theronine dehydrogenase-like Zn-dependent dehydrogenase</fullName>
        <ecNumber evidence="5">1.1.1.14</ecNumber>
    </submittedName>
</protein>
<sequence length="337" mass="36494">MKGVCLNSANDVCIKEVEQPKAKENEVVIKVKSLGVCGSDVGAYRGTNPLVTYPRIIGHEIAGIVTKVPENNLDIKVNDRVIIEPYIYCGDCYPCSLGRTNCCEELKVLGVHVDGGMVEEFAHPIHLVKKVPKNIPWEEVPLAEPLTIALHSLHRSRVKEGEHVVICGAGPIGVMAGLVAQVYGAEPILIDPVQSRLDFAKNQGIKYTVNPVSENAVEVIKEITKGRMAEAVIEASGANASIKSMMDYASYAGRISLVGWPKGEISILTSMITKKELDIVGSRTSSGEFEEALELISSKKVDVKPFISSIVPLEGVPEALVDLSEHPDKYMKIVAVL</sequence>
<evidence type="ECO:0000313" key="4">
    <source>
        <dbReference type="EMBL" id="NOH17179.1"/>
    </source>
</evidence>
<reference evidence="5 6" key="1">
    <citation type="submission" date="2018-06" db="EMBL/GenBank/DDBJ databases">
        <authorList>
            <consortium name="Pathogen Informatics"/>
            <person name="Doyle S."/>
        </authorList>
    </citation>
    <scope>NUCLEOTIDE SEQUENCE [LARGE SCALE GENOMIC DNA]</scope>
    <source>
        <strain evidence="5 6">NCTC13028</strain>
    </source>
</reference>
<dbReference type="EMBL" id="UAWC01000001">
    <property type="protein sequence ID" value="SQB33570.1"/>
    <property type="molecule type" value="Genomic_DNA"/>
</dbReference>
<dbReference type="EMBL" id="JABFIF010000038">
    <property type="protein sequence ID" value="NOH17179.1"/>
    <property type="molecule type" value="Genomic_DNA"/>
</dbReference>
<dbReference type="PANTHER" id="PTHR43401">
    <property type="entry name" value="L-THREONINE 3-DEHYDROGENASE"/>
    <property type="match status" value="1"/>
</dbReference>
<dbReference type="Proteomes" id="UP000528432">
    <property type="component" value="Unassembled WGS sequence"/>
</dbReference>
<dbReference type="GO" id="GO:0003939">
    <property type="term" value="F:L-iditol 2-dehydrogenase (NAD+) activity"/>
    <property type="evidence" value="ECO:0007669"/>
    <property type="project" value="UniProtKB-EC"/>
</dbReference>
<dbReference type="Gene3D" id="3.90.180.10">
    <property type="entry name" value="Medium-chain alcohol dehydrogenases, catalytic domain"/>
    <property type="match status" value="1"/>
</dbReference>
<evidence type="ECO:0000313" key="7">
    <source>
        <dbReference type="Proteomes" id="UP000528432"/>
    </source>
</evidence>
<evidence type="ECO:0000259" key="3">
    <source>
        <dbReference type="Pfam" id="PF08240"/>
    </source>
</evidence>
<evidence type="ECO:0000256" key="1">
    <source>
        <dbReference type="ARBA" id="ARBA00023002"/>
    </source>
</evidence>
<dbReference type="RefSeq" id="WP_111921190.1">
    <property type="nucleotide sequence ID" value="NZ_JABFIF010000038.1"/>
</dbReference>
<dbReference type="SUPFAM" id="SSF50129">
    <property type="entry name" value="GroES-like"/>
    <property type="match status" value="1"/>
</dbReference>
<evidence type="ECO:0000313" key="6">
    <source>
        <dbReference type="Proteomes" id="UP000250223"/>
    </source>
</evidence>
<evidence type="ECO:0000259" key="2">
    <source>
        <dbReference type="Pfam" id="PF00107"/>
    </source>
</evidence>
<dbReference type="Gene3D" id="3.40.50.720">
    <property type="entry name" value="NAD(P)-binding Rossmann-like Domain"/>
    <property type="match status" value="1"/>
</dbReference>
<dbReference type="InterPro" id="IPR036291">
    <property type="entry name" value="NAD(P)-bd_dom_sf"/>
</dbReference>
<dbReference type="Pfam" id="PF08240">
    <property type="entry name" value="ADH_N"/>
    <property type="match status" value="1"/>
</dbReference>
<keyword evidence="1 5" id="KW-0560">Oxidoreductase</keyword>
<dbReference type="InterPro" id="IPR013149">
    <property type="entry name" value="ADH-like_C"/>
</dbReference>
<feature type="domain" description="Alcohol dehydrogenase-like C-terminal" evidence="2">
    <location>
        <begin position="171"/>
        <end position="297"/>
    </location>
</feature>
<dbReference type="InterPro" id="IPR050129">
    <property type="entry name" value="Zn_alcohol_dh"/>
</dbReference>
<dbReference type="InterPro" id="IPR013154">
    <property type="entry name" value="ADH-like_N"/>
</dbReference>
<dbReference type="PANTHER" id="PTHR43401:SF2">
    <property type="entry name" value="L-THREONINE 3-DEHYDROGENASE"/>
    <property type="match status" value="1"/>
</dbReference>
<dbReference type="Proteomes" id="UP000250223">
    <property type="component" value="Unassembled WGS sequence"/>
</dbReference>
<evidence type="ECO:0000313" key="5">
    <source>
        <dbReference type="EMBL" id="SQB33570.1"/>
    </source>
</evidence>
<dbReference type="AlphaFoldDB" id="A0A2X2Y515"/>
<reference evidence="4 7" key="2">
    <citation type="submission" date="2020-05" db="EMBL/GenBank/DDBJ databases">
        <title>Draft genome sequence of Clostridium cochlearium strain AGROS13 isolated from a sheep dairy farm in New Zealand.</title>
        <authorList>
            <person name="Gupta T.B."/>
            <person name="Jauregui R."/>
            <person name="Risson A.N."/>
            <person name="Brightwell G."/>
            <person name="Maclean P."/>
        </authorList>
    </citation>
    <scope>NUCLEOTIDE SEQUENCE [LARGE SCALE GENOMIC DNA]</scope>
    <source>
        <strain evidence="4 7">AGROS13</strain>
    </source>
</reference>
<dbReference type="EC" id="1.1.1.14" evidence="5"/>
<proteinExistence type="predicted"/>
<feature type="domain" description="Alcohol dehydrogenase-like N-terminal" evidence="3">
    <location>
        <begin position="24"/>
        <end position="132"/>
    </location>
</feature>
<dbReference type="InterPro" id="IPR011032">
    <property type="entry name" value="GroES-like_sf"/>
</dbReference>
<gene>
    <name evidence="5" type="primary">gutB</name>
    <name evidence="4" type="ORF">HMJ28_12480</name>
    <name evidence="5" type="ORF">NCTC13028_00565</name>
</gene>
<dbReference type="Pfam" id="PF00107">
    <property type="entry name" value="ADH_zinc_N"/>
    <property type="match status" value="1"/>
</dbReference>
<name>A0A2X2Y515_CLOCO</name>
<accession>A0A2X2Y515</accession>